<dbReference type="PANTHER" id="PTHR44591">
    <property type="entry name" value="STRESS RESPONSE REGULATOR PROTEIN 1"/>
    <property type="match status" value="1"/>
</dbReference>
<evidence type="ECO:0000313" key="4">
    <source>
        <dbReference type="EMBL" id="MBH8553082.1"/>
    </source>
</evidence>
<comment type="caution">
    <text evidence="2">Lacks conserved residue(s) required for the propagation of feature annotation.</text>
</comment>
<keyword evidence="1" id="KW-0597">Phosphoprotein</keyword>
<feature type="domain" description="Response regulatory" evidence="3">
    <location>
        <begin position="14"/>
        <end position="126"/>
    </location>
</feature>
<accession>A0A8J7L3Y9</accession>
<dbReference type="GO" id="GO:0000160">
    <property type="term" value="P:phosphorelay signal transduction system"/>
    <property type="evidence" value="ECO:0007669"/>
    <property type="project" value="InterPro"/>
</dbReference>
<proteinExistence type="predicted"/>
<protein>
    <submittedName>
        <fullName evidence="4">Response regulator</fullName>
    </submittedName>
</protein>
<dbReference type="PROSITE" id="PS50110">
    <property type="entry name" value="RESPONSE_REGULATORY"/>
    <property type="match status" value="1"/>
</dbReference>
<dbReference type="Gene3D" id="3.40.50.2300">
    <property type="match status" value="1"/>
</dbReference>
<keyword evidence="5" id="KW-1185">Reference proteome</keyword>
<dbReference type="SMART" id="SM00448">
    <property type="entry name" value="REC"/>
    <property type="match status" value="1"/>
</dbReference>
<reference evidence="4 5" key="1">
    <citation type="journal article" date="2021" name="Int. J. Syst. Evol. Microbiol.">
        <title>Amazonocrinis nigriterrae gen. nov., sp. nov., Atlanticothrix silvestris gen. nov., sp. nov. and Dendronalium phyllosphericum gen. nov., sp. nov., nostocacean cyanobacteria from Brazilian environments.</title>
        <authorList>
            <person name="Alvarenga D.O."/>
            <person name="Andreote A.P.D."/>
            <person name="Branco L.H.Z."/>
            <person name="Delbaje E."/>
            <person name="Cruz R.B."/>
            <person name="Varani A.M."/>
            <person name="Fiore M.F."/>
        </authorList>
    </citation>
    <scope>NUCLEOTIDE SEQUENCE [LARGE SCALE GENOMIC DNA]</scope>
    <source>
        <strain evidence="4 5">CENA357</strain>
    </source>
</reference>
<organism evidence="4 5">
    <name type="scientific">Atlanticothrix silvestris CENA357</name>
    <dbReference type="NCBI Taxonomy" id="1725252"/>
    <lineage>
        <taxon>Bacteria</taxon>
        <taxon>Bacillati</taxon>
        <taxon>Cyanobacteriota</taxon>
        <taxon>Cyanophyceae</taxon>
        <taxon>Nostocales</taxon>
        <taxon>Nodulariaceae</taxon>
        <taxon>Atlanticothrix</taxon>
        <taxon>Atlanticothrix silvestris</taxon>
    </lineage>
</organism>
<gene>
    <name evidence="4" type="ORF">I8751_12030</name>
</gene>
<dbReference type="InterPro" id="IPR011006">
    <property type="entry name" value="CheY-like_superfamily"/>
</dbReference>
<evidence type="ECO:0000259" key="3">
    <source>
        <dbReference type="PROSITE" id="PS50110"/>
    </source>
</evidence>
<dbReference type="InterPro" id="IPR001789">
    <property type="entry name" value="Sig_transdc_resp-reg_receiver"/>
</dbReference>
<dbReference type="PANTHER" id="PTHR44591:SF3">
    <property type="entry name" value="RESPONSE REGULATORY DOMAIN-CONTAINING PROTEIN"/>
    <property type="match status" value="1"/>
</dbReference>
<dbReference type="RefSeq" id="WP_214439377.1">
    <property type="nucleotide sequence ID" value="NZ_JAECZB010000024.1"/>
</dbReference>
<evidence type="ECO:0000313" key="5">
    <source>
        <dbReference type="Proteomes" id="UP000599391"/>
    </source>
</evidence>
<dbReference type="Pfam" id="PF00072">
    <property type="entry name" value="Response_reg"/>
    <property type="match status" value="1"/>
</dbReference>
<sequence>MNLHNIQEKNDVKYILVCDDIQEILELIQTVLESEGYEVETANSALAAISKLKIRQPDLLITNLIMPEMNGYDLIYYVRQNLKLNTFPVLIVSATNEQSFRHKDIADFIPKPFYVNEFLEKVNSILELN</sequence>
<name>A0A8J7L3Y9_9CYAN</name>
<dbReference type="EMBL" id="JAECZB010000024">
    <property type="protein sequence ID" value="MBH8553082.1"/>
    <property type="molecule type" value="Genomic_DNA"/>
</dbReference>
<comment type="caution">
    <text evidence="4">The sequence shown here is derived from an EMBL/GenBank/DDBJ whole genome shotgun (WGS) entry which is preliminary data.</text>
</comment>
<dbReference type="Proteomes" id="UP000599391">
    <property type="component" value="Unassembled WGS sequence"/>
</dbReference>
<dbReference type="InterPro" id="IPR050595">
    <property type="entry name" value="Bact_response_regulator"/>
</dbReference>
<evidence type="ECO:0000256" key="2">
    <source>
        <dbReference type="PROSITE-ProRule" id="PRU00169"/>
    </source>
</evidence>
<dbReference type="AlphaFoldDB" id="A0A8J7L3Y9"/>
<dbReference type="SUPFAM" id="SSF52172">
    <property type="entry name" value="CheY-like"/>
    <property type="match status" value="1"/>
</dbReference>
<evidence type="ECO:0000256" key="1">
    <source>
        <dbReference type="ARBA" id="ARBA00022553"/>
    </source>
</evidence>